<dbReference type="FunCoup" id="A0A7L4YLD7">
    <property type="interactions" value="154"/>
</dbReference>
<dbReference type="InterPro" id="IPR036866">
    <property type="entry name" value="RibonucZ/Hydroxyglut_hydro"/>
</dbReference>
<dbReference type="RefSeq" id="WP_159543428.1">
    <property type="nucleotide sequence ID" value="NZ_CP047156.1"/>
</dbReference>
<protein>
    <submittedName>
        <fullName evidence="3">MBL fold metallo-hydrolase</fullName>
    </submittedName>
</protein>
<dbReference type="InParanoid" id="A0A7L4YLD7"/>
<evidence type="ECO:0000256" key="1">
    <source>
        <dbReference type="ARBA" id="ARBA00022801"/>
    </source>
</evidence>
<dbReference type="OrthoDB" id="3204284at2"/>
<dbReference type="PANTHER" id="PTHR43546">
    <property type="entry name" value="UPF0173 METAL-DEPENDENT HYDROLASE MJ1163-RELATED"/>
    <property type="match status" value="1"/>
</dbReference>
<evidence type="ECO:0000313" key="3">
    <source>
        <dbReference type="EMBL" id="QHB99653.1"/>
    </source>
</evidence>
<dbReference type="Pfam" id="PF12706">
    <property type="entry name" value="Lactamase_B_2"/>
    <property type="match status" value="1"/>
</dbReference>
<keyword evidence="1 3" id="KW-0378">Hydrolase</keyword>
<accession>A0A7L4YLD7</accession>
<keyword evidence="4" id="KW-1185">Reference proteome</keyword>
<evidence type="ECO:0000259" key="2">
    <source>
        <dbReference type="Pfam" id="PF12706"/>
    </source>
</evidence>
<dbReference type="AlphaFoldDB" id="A0A7L4YLD7"/>
<dbReference type="Gene3D" id="3.60.15.10">
    <property type="entry name" value="Ribonuclease Z/Hydroxyacylglutathione hydrolase-like"/>
    <property type="match status" value="1"/>
</dbReference>
<dbReference type="PANTHER" id="PTHR43546:SF9">
    <property type="entry name" value="L-ASCORBATE-6-PHOSPHATE LACTONASE ULAG-RELATED"/>
    <property type="match status" value="1"/>
</dbReference>
<dbReference type="Proteomes" id="UP000463857">
    <property type="component" value="Chromosome"/>
</dbReference>
<dbReference type="InterPro" id="IPR050114">
    <property type="entry name" value="UPF0173_UPF0282_UlaG_hydrolase"/>
</dbReference>
<gene>
    <name evidence="3" type="ORF">EK0264_04705</name>
</gene>
<feature type="domain" description="Metallo-beta-lactamase" evidence="2">
    <location>
        <begin position="21"/>
        <end position="212"/>
    </location>
</feature>
<dbReference type="GO" id="GO:0016787">
    <property type="term" value="F:hydrolase activity"/>
    <property type="evidence" value="ECO:0007669"/>
    <property type="project" value="UniProtKB-KW"/>
</dbReference>
<proteinExistence type="predicted"/>
<dbReference type="InterPro" id="IPR001279">
    <property type="entry name" value="Metallo-B-lactamas"/>
</dbReference>
<dbReference type="KEGG" id="eke:EK0264_04705"/>
<organism evidence="3 4">
    <name type="scientific">Epidermidibacterium keratini</name>
    <dbReference type="NCBI Taxonomy" id="1891644"/>
    <lineage>
        <taxon>Bacteria</taxon>
        <taxon>Bacillati</taxon>
        <taxon>Actinomycetota</taxon>
        <taxon>Actinomycetes</taxon>
        <taxon>Sporichthyales</taxon>
        <taxon>Sporichthyaceae</taxon>
        <taxon>Epidermidibacterium</taxon>
    </lineage>
</organism>
<dbReference type="EMBL" id="CP047156">
    <property type="protein sequence ID" value="QHB99653.1"/>
    <property type="molecule type" value="Genomic_DNA"/>
</dbReference>
<name>A0A7L4YLD7_9ACTN</name>
<sequence length="250" mass="26262">MTTLKLQYVGGPTAVLEYAGTRLLTDPTFDEPGDYPLPDGRKLTKLHGPGVDAGDIGPIDAVLLSHDQHADNLDQRGRALLADVPLTLSTPDAAERIDSVTGLAPWATAEVRDVTITAVPARHGPEGAESVTGAVTGFVLRAPGAPAVYISGDNANPDHIADVEQRLGPITIAVLFAGAVRIPHFDVPITLTSEEAAAAVATLPDATIVALHTEDWAHFTEGPERVEAAFADAGVTDRLVLPRRGEWISI</sequence>
<reference evidence="3 4" key="1">
    <citation type="journal article" date="2018" name="Int. J. Syst. Evol. Microbiol.">
        <title>Epidermidibacterium keratini gen. nov., sp. nov., a member of the family Sporichthyaceae, isolated from keratin epidermis.</title>
        <authorList>
            <person name="Lee D.G."/>
            <person name="Trujillo M.E."/>
            <person name="Kang S."/>
            <person name="Nam J.J."/>
            <person name="Kim Y.J."/>
        </authorList>
    </citation>
    <scope>NUCLEOTIDE SEQUENCE [LARGE SCALE GENOMIC DNA]</scope>
    <source>
        <strain evidence="3 4">EPI-7</strain>
    </source>
</reference>
<evidence type="ECO:0000313" key="4">
    <source>
        <dbReference type="Proteomes" id="UP000463857"/>
    </source>
</evidence>
<dbReference type="SUPFAM" id="SSF56281">
    <property type="entry name" value="Metallo-hydrolase/oxidoreductase"/>
    <property type="match status" value="1"/>
</dbReference>